<accession>A0AAV4JDR4</accession>
<sequence>ILSVTPHIMILHAEDDLIVPFDLGKKLYNKAKATRTSKTKNVEFVAFKGDLGYGHKLIYQAPEMDDIIRQFIITSEKSD</sequence>
<evidence type="ECO:0000313" key="2">
    <source>
        <dbReference type="Proteomes" id="UP000762676"/>
    </source>
</evidence>
<dbReference type="InterPro" id="IPR029058">
    <property type="entry name" value="AB_hydrolase_fold"/>
</dbReference>
<dbReference type="SUPFAM" id="SSF53474">
    <property type="entry name" value="alpha/beta-Hydrolases"/>
    <property type="match status" value="1"/>
</dbReference>
<dbReference type="EMBL" id="BMAT01013706">
    <property type="protein sequence ID" value="GFS18711.1"/>
    <property type="molecule type" value="Genomic_DNA"/>
</dbReference>
<dbReference type="Gene3D" id="3.40.50.1820">
    <property type="entry name" value="alpha/beta hydrolase"/>
    <property type="match status" value="1"/>
</dbReference>
<organism evidence="1 2">
    <name type="scientific">Elysia marginata</name>
    <dbReference type="NCBI Taxonomy" id="1093978"/>
    <lineage>
        <taxon>Eukaryota</taxon>
        <taxon>Metazoa</taxon>
        <taxon>Spiralia</taxon>
        <taxon>Lophotrochozoa</taxon>
        <taxon>Mollusca</taxon>
        <taxon>Gastropoda</taxon>
        <taxon>Heterobranchia</taxon>
        <taxon>Euthyneura</taxon>
        <taxon>Panpulmonata</taxon>
        <taxon>Sacoglossa</taxon>
        <taxon>Placobranchoidea</taxon>
        <taxon>Plakobranchidae</taxon>
        <taxon>Elysia</taxon>
    </lineage>
</organism>
<protein>
    <submittedName>
        <fullName evidence="1">Monoacylglycerol lipase ABHD12</fullName>
    </submittedName>
</protein>
<dbReference type="AlphaFoldDB" id="A0AAV4JDR4"/>
<gene>
    <name evidence="1" type="ORF">ElyMa_006854800</name>
</gene>
<evidence type="ECO:0000313" key="1">
    <source>
        <dbReference type="EMBL" id="GFS18711.1"/>
    </source>
</evidence>
<dbReference type="Proteomes" id="UP000762676">
    <property type="component" value="Unassembled WGS sequence"/>
</dbReference>
<feature type="non-terminal residue" evidence="1">
    <location>
        <position position="1"/>
    </location>
</feature>
<comment type="caution">
    <text evidence="1">The sequence shown here is derived from an EMBL/GenBank/DDBJ whole genome shotgun (WGS) entry which is preliminary data.</text>
</comment>
<proteinExistence type="predicted"/>
<keyword evidence="2" id="KW-1185">Reference proteome</keyword>
<reference evidence="1 2" key="1">
    <citation type="journal article" date="2021" name="Elife">
        <title>Chloroplast acquisition without the gene transfer in kleptoplastic sea slugs, Plakobranchus ocellatus.</title>
        <authorList>
            <person name="Maeda T."/>
            <person name="Takahashi S."/>
            <person name="Yoshida T."/>
            <person name="Shimamura S."/>
            <person name="Takaki Y."/>
            <person name="Nagai Y."/>
            <person name="Toyoda A."/>
            <person name="Suzuki Y."/>
            <person name="Arimoto A."/>
            <person name="Ishii H."/>
            <person name="Satoh N."/>
            <person name="Nishiyama T."/>
            <person name="Hasebe M."/>
            <person name="Maruyama T."/>
            <person name="Minagawa J."/>
            <person name="Obokata J."/>
            <person name="Shigenobu S."/>
        </authorList>
    </citation>
    <scope>NUCLEOTIDE SEQUENCE [LARGE SCALE GENOMIC DNA]</scope>
</reference>
<name>A0AAV4JDR4_9GAST</name>